<dbReference type="STRING" id="763407.A0A167LU13"/>
<evidence type="ECO:0000256" key="4">
    <source>
        <dbReference type="ARBA" id="ARBA00022670"/>
    </source>
</evidence>
<protein>
    <recommendedName>
        <fullName evidence="3">rhizopuspepsin</fullName>
        <ecNumber evidence="3">3.4.23.21</ecNumber>
    </recommendedName>
</protein>
<evidence type="ECO:0000256" key="9">
    <source>
        <dbReference type="PIRSR" id="PIRSR601461-2"/>
    </source>
</evidence>
<keyword evidence="7" id="KW-0378">Hydrolase</keyword>
<evidence type="ECO:0000256" key="6">
    <source>
        <dbReference type="ARBA" id="ARBA00022750"/>
    </source>
</evidence>
<dbReference type="InterPro" id="IPR001461">
    <property type="entry name" value="Aspartic_peptidase_A1"/>
</dbReference>
<proteinExistence type="inferred from homology"/>
<keyword evidence="12" id="KW-1185">Reference proteome</keyword>
<comment type="similarity">
    <text evidence="2">Belongs to the peptidase A1 family.</text>
</comment>
<dbReference type="SUPFAM" id="SSF50630">
    <property type="entry name" value="Acid proteases"/>
    <property type="match status" value="1"/>
</dbReference>
<reference evidence="12" key="1">
    <citation type="submission" date="2015-06" db="EMBL/GenBank/DDBJ databases">
        <title>Expansion of signal transduction pathways in fungi by whole-genome duplication.</title>
        <authorList>
            <consortium name="DOE Joint Genome Institute"/>
            <person name="Corrochano L.M."/>
            <person name="Kuo A."/>
            <person name="Marcet-Houben M."/>
            <person name="Polaino S."/>
            <person name="Salamov A."/>
            <person name="Villalobos J.M."/>
            <person name="Alvarez M.I."/>
            <person name="Avalos J."/>
            <person name="Benito E.P."/>
            <person name="Benoit I."/>
            <person name="Burger G."/>
            <person name="Camino L.P."/>
            <person name="Canovas D."/>
            <person name="Cerda-Olmedo E."/>
            <person name="Cheng J.-F."/>
            <person name="Dominguez A."/>
            <person name="Elias M."/>
            <person name="Eslava A.P."/>
            <person name="Glaser F."/>
            <person name="Grimwood J."/>
            <person name="Gutierrez G."/>
            <person name="Heitman J."/>
            <person name="Henrissat B."/>
            <person name="Iturriaga E.A."/>
            <person name="Lang B.F."/>
            <person name="Lavin J.L."/>
            <person name="Lee S."/>
            <person name="Li W."/>
            <person name="Lindquist E."/>
            <person name="Lopez-Garcia S."/>
            <person name="Luque E.M."/>
            <person name="Marcos A.T."/>
            <person name="Martin J."/>
            <person name="McCluskey K."/>
            <person name="Medina H.R."/>
            <person name="Miralles-Duran A."/>
            <person name="Miyazaki A."/>
            <person name="Munoz-Torres E."/>
            <person name="Oguiza J.A."/>
            <person name="Ohm R."/>
            <person name="Olmedo M."/>
            <person name="Orejas M."/>
            <person name="Ortiz-Castellanos L."/>
            <person name="Pisabarro A.G."/>
            <person name="Rodriguez-Romero J."/>
            <person name="Ruiz-Herrera J."/>
            <person name="Ruiz-Vazquez R."/>
            <person name="Sanz C."/>
            <person name="Schackwitz W."/>
            <person name="Schmutz J."/>
            <person name="Shahriari M."/>
            <person name="Shelest E."/>
            <person name="Silva-Franco F."/>
            <person name="Soanes D."/>
            <person name="Syed K."/>
            <person name="Tagua V.G."/>
            <person name="Talbot N.J."/>
            <person name="Thon M."/>
            <person name="De vries R.P."/>
            <person name="Wiebenga A."/>
            <person name="Yadav J.S."/>
            <person name="Braun E.L."/>
            <person name="Baker S."/>
            <person name="Garre V."/>
            <person name="Horwitz B."/>
            <person name="Torres-Martinez S."/>
            <person name="Idnurm A."/>
            <person name="Herrera-Estrella A."/>
            <person name="Gabaldon T."/>
            <person name="Grigoriev I.V."/>
        </authorList>
    </citation>
    <scope>NUCLEOTIDE SEQUENCE [LARGE SCALE GENOMIC DNA]</scope>
    <source>
        <strain evidence="12">NRRL 1555(-)</strain>
    </source>
</reference>
<keyword evidence="6" id="KW-0064">Aspartyl protease</keyword>
<dbReference type="EC" id="3.4.23.21" evidence="3"/>
<evidence type="ECO:0000256" key="1">
    <source>
        <dbReference type="ARBA" id="ARBA00001130"/>
    </source>
</evidence>
<dbReference type="VEuPathDB" id="FungiDB:PHYBLDRAFT_147609"/>
<keyword evidence="9" id="KW-1015">Disulfide bond</keyword>
<keyword evidence="4" id="KW-0645">Protease</keyword>
<organism evidence="11 12">
    <name type="scientific">Phycomyces blakesleeanus (strain ATCC 8743b / DSM 1359 / FGSC 10004 / NBRC 33097 / NRRL 1555)</name>
    <dbReference type="NCBI Taxonomy" id="763407"/>
    <lineage>
        <taxon>Eukaryota</taxon>
        <taxon>Fungi</taxon>
        <taxon>Fungi incertae sedis</taxon>
        <taxon>Mucoromycota</taxon>
        <taxon>Mucoromycotina</taxon>
        <taxon>Mucoromycetes</taxon>
        <taxon>Mucorales</taxon>
        <taxon>Phycomycetaceae</taxon>
        <taxon>Phycomyces</taxon>
    </lineage>
</organism>
<evidence type="ECO:0000256" key="8">
    <source>
        <dbReference type="PIRSR" id="PIRSR601461-1"/>
    </source>
</evidence>
<keyword evidence="5" id="KW-0732">Signal</keyword>
<dbReference type="InterPro" id="IPR034164">
    <property type="entry name" value="Pepsin-like_dom"/>
</dbReference>
<evidence type="ECO:0000256" key="7">
    <source>
        <dbReference type="ARBA" id="ARBA00022801"/>
    </source>
</evidence>
<feature type="active site" evidence="8">
    <location>
        <position position="88"/>
    </location>
</feature>
<dbReference type="GO" id="GO:0004190">
    <property type="term" value="F:aspartic-type endopeptidase activity"/>
    <property type="evidence" value="ECO:0007669"/>
    <property type="project" value="UniProtKB-KW"/>
</dbReference>
<dbReference type="Pfam" id="PF00026">
    <property type="entry name" value="Asp"/>
    <property type="match status" value="1"/>
</dbReference>
<dbReference type="PANTHER" id="PTHR47966">
    <property type="entry name" value="BETA-SITE APP-CLEAVING ENZYME, ISOFORM A-RELATED"/>
    <property type="match status" value="1"/>
</dbReference>
<dbReference type="PANTHER" id="PTHR47966:SF51">
    <property type="entry name" value="BETA-SITE APP-CLEAVING ENZYME, ISOFORM A-RELATED"/>
    <property type="match status" value="1"/>
</dbReference>
<dbReference type="Gene3D" id="2.40.70.10">
    <property type="entry name" value="Acid Proteases"/>
    <property type="match status" value="2"/>
</dbReference>
<dbReference type="OrthoDB" id="15189at2759"/>
<dbReference type="CDD" id="cd05471">
    <property type="entry name" value="pepsin_like"/>
    <property type="match status" value="1"/>
</dbReference>
<sequence>MALVCHELILQVSANSLSIPLKRKQSKAINQLTQLENNTPEHSYILPREITTQQDFAGITLTSILVDSEYIGVIGVGTPPQYFQVGFDTGSSDVWIPHSGCYTCSNRSLFDTTKSSTLDMNGSNDTWTIGYGDGSRVFGINANDTITIGELKVSNQPIGLVTTQSAAFERNSEMDGIFGLSFSNISHTQQNMPVPCAMKQQGLIKNATVSFWYGPFHDGGGDGEVLFGDVNRDHHSGELEYVPTTGRGLWQVDMDGFSIDGKKHDQQKEQHEKREKLLPMNVSSLPALVDTGTTQIVLPSKLAQSFHNAINGSQFAFGGRWHIPCDLEGDDNNITVTFTLGGKNFSVPAVALVRERTLDSNKTMCLSAISGIEGDKVILGNGFLRNFYSVFDYENSCIGLAPSKF</sequence>
<evidence type="ECO:0000259" key="10">
    <source>
        <dbReference type="PROSITE" id="PS51767"/>
    </source>
</evidence>
<dbReference type="FunCoup" id="A0A167LU13">
    <property type="interactions" value="61"/>
</dbReference>
<dbReference type="InParanoid" id="A0A167LU13"/>
<evidence type="ECO:0000313" key="11">
    <source>
        <dbReference type="EMBL" id="OAD71099.1"/>
    </source>
</evidence>
<dbReference type="GO" id="GO:0006508">
    <property type="term" value="P:proteolysis"/>
    <property type="evidence" value="ECO:0007669"/>
    <property type="project" value="UniProtKB-KW"/>
</dbReference>
<dbReference type="PROSITE" id="PS51767">
    <property type="entry name" value="PEPTIDASE_A1"/>
    <property type="match status" value="1"/>
</dbReference>
<evidence type="ECO:0000256" key="2">
    <source>
        <dbReference type="ARBA" id="ARBA00007447"/>
    </source>
</evidence>
<dbReference type="Proteomes" id="UP000077315">
    <property type="component" value="Unassembled WGS sequence"/>
</dbReference>
<dbReference type="EMBL" id="KV440986">
    <property type="protein sequence ID" value="OAD71099.1"/>
    <property type="molecule type" value="Genomic_DNA"/>
</dbReference>
<dbReference type="RefSeq" id="XP_018289139.1">
    <property type="nucleotide sequence ID" value="XM_018431916.1"/>
</dbReference>
<dbReference type="InterPro" id="IPR033121">
    <property type="entry name" value="PEPTIDASE_A1"/>
</dbReference>
<gene>
    <name evidence="11" type="ORF">PHYBLDRAFT_147609</name>
</gene>
<dbReference type="AlphaFoldDB" id="A0A167LU13"/>
<comment type="catalytic activity">
    <reaction evidence="1">
        <text>Hydrolysis of proteins with broad specificity similar to that of pepsin A, preferring hydrophobic residues at P1 and P1'. Clots milk and activates trypsinogen. Does not cleave 4-Gln-|-His-5, but does cleave 10-His-|-Leu-11 and 12-Val-|-Glu-13 in B chain of insulin.</text>
        <dbReference type="EC" id="3.4.23.21"/>
    </reaction>
</comment>
<name>A0A167LU13_PHYB8</name>
<accession>A0A167LU13</accession>
<feature type="domain" description="Peptidase A1" evidence="10">
    <location>
        <begin position="70"/>
        <end position="401"/>
    </location>
</feature>
<dbReference type="GeneID" id="28992822"/>
<feature type="active site" evidence="8">
    <location>
        <position position="290"/>
    </location>
</feature>
<dbReference type="PRINTS" id="PR00792">
    <property type="entry name" value="PEPSIN"/>
</dbReference>
<dbReference type="FunFam" id="2.40.70.10:FF:000115">
    <property type="entry name" value="Lysosomal aspartic protease"/>
    <property type="match status" value="1"/>
</dbReference>
<evidence type="ECO:0000256" key="3">
    <source>
        <dbReference type="ARBA" id="ARBA00013205"/>
    </source>
</evidence>
<evidence type="ECO:0000313" key="12">
    <source>
        <dbReference type="Proteomes" id="UP000077315"/>
    </source>
</evidence>
<feature type="disulfide bond" evidence="9">
    <location>
        <begin position="325"/>
        <end position="365"/>
    </location>
</feature>
<dbReference type="InterPro" id="IPR021109">
    <property type="entry name" value="Peptidase_aspartic_dom_sf"/>
</dbReference>
<evidence type="ECO:0000256" key="5">
    <source>
        <dbReference type="ARBA" id="ARBA00022729"/>
    </source>
</evidence>